<dbReference type="InterPro" id="IPR013785">
    <property type="entry name" value="Aldolase_TIM"/>
</dbReference>
<dbReference type="CDD" id="cd14791">
    <property type="entry name" value="GH36"/>
    <property type="match status" value="1"/>
</dbReference>
<dbReference type="SUPFAM" id="SSF51445">
    <property type="entry name" value="(Trans)glycosidases"/>
    <property type="match status" value="1"/>
</dbReference>
<proteinExistence type="predicted"/>
<dbReference type="PRINTS" id="PR00743">
    <property type="entry name" value="GLHYDRLASE36"/>
</dbReference>
<dbReference type="Pfam" id="PF16875">
    <property type="entry name" value="Glyco_hydro_36N"/>
    <property type="match status" value="1"/>
</dbReference>
<feature type="domain" description="Glycosyl hydrolase family 36 N-terminal" evidence="6">
    <location>
        <begin position="24"/>
        <end position="262"/>
    </location>
</feature>
<dbReference type="Pfam" id="PF02065">
    <property type="entry name" value="Melibiase"/>
    <property type="match status" value="1"/>
</dbReference>
<dbReference type="GO" id="GO:0004557">
    <property type="term" value="F:alpha-galactosidase activity"/>
    <property type="evidence" value="ECO:0007669"/>
    <property type="project" value="UniProtKB-EC"/>
</dbReference>
<dbReference type="EC" id="3.2.1.22" evidence="2"/>
<reference evidence="7 8" key="1">
    <citation type="submission" date="2024-09" db="EMBL/GenBank/DDBJ databases">
        <authorList>
            <person name="Sun Q."/>
            <person name="Mori K."/>
        </authorList>
    </citation>
    <scope>NUCLEOTIDE SEQUENCE [LARGE SCALE GENOMIC DNA]</scope>
    <source>
        <strain evidence="7 8">JCM 14321</strain>
    </source>
</reference>
<comment type="catalytic activity">
    <reaction evidence="1">
        <text>Hydrolysis of terminal, non-reducing alpha-D-galactose residues in alpha-D-galactosides, including galactose oligosaccharides, galactomannans and galactolipids.</text>
        <dbReference type="EC" id="3.2.1.22"/>
    </reaction>
</comment>
<comment type="caution">
    <text evidence="7">The sequence shown here is derived from an EMBL/GenBank/DDBJ whole genome shotgun (WGS) entry which is preliminary data.</text>
</comment>
<dbReference type="InterPro" id="IPR017853">
    <property type="entry name" value="GH"/>
</dbReference>
<dbReference type="Proteomes" id="UP001589667">
    <property type="component" value="Unassembled WGS sequence"/>
</dbReference>
<evidence type="ECO:0000256" key="1">
    <source>
        <dbReference type="ARBA" id="ARBA00001255"/>
    </source>
</evidence>
<dbReference type="Gene3D" id="2.70.98.60">
    <property type="entry name" value="alpha-galactosidase from lactobacil brevis"/>
    <property type="match status" value="1"/>
</dbReference>
<dbReference type="Gene3D" id="3.20.20.70">
    <property type="entry name" value="Aldolase class I"/>
    <property type="match status" value="1"/>
</dbReference>
<evidence type="ECO:0000256" key="3">
    <source>
        <dbReference type="ARBA" id="ARBA00022801"/>
    </source>
</evidence>
<evidence type="ECO:0000256" key="2">
    <source>
        <dbReference type="ARBA" id="ARBA00012755"/>
    </source>
</evidence>
<keyword evidence="3 7" id="KW-0378">Hydrolase</keyword>
<keyword evidence="8" id="KW-1185">Reference proteome</keyword>
<sequence>MNAELHHLHAAGVSLVVETTSSTLPVVHYWGASLGELDDRGLSAIADLARGLRVGNELDAPPGVGVVTEARQAWMGPQGLSVHREDGDGAFPEFSRVSTERTRVDSPVVAERLVSTAAEVDGELVLTIELEMLVSGLVRAAATLRNDGTARYRVEGLDLALPVPGRASELLDFTGRHNGERRPQRHELFDGTHLREARRGRTGQDAATLLAAGTPGFDVDRGEVWTIHVAWSGNQRMWAHRSNGGRTALGGGELLLPGELALEPGASYRAPWLYASYGDGLDAASARIHRTLRARPQHPPIGRPVTLNTWEAVYFDHRLEPLVELAGLAARVGVERFVLDDGWFGARRHDRAGLGDWTVSPEAWPDGLGPLVDRVRGLGMQFGIWFEPEMVNPDSDLAREHPEWILGPRHRDAPLARQQLVLNVGHPDAFAELLERIVDVVTEHRIDYIKWDHNRDLVEPVDRTDGRAGVHAQTLAVYRLMDAVRAACPWLEIESCSAGGGRIDLGVVEHTDRFWTSDSNDPLERQRIQRWTSLLMPPELLGAHVGPATAHTSGRTSSLAYRAITAMVGSFGIEWDLREAAEDELDELAAWIDEFVRLRPLIERGALFRLETQPALVAQSVVSDDRRHALVTIASIDTPTHLPGPHLRLRGLDPASSYRVRRIRPAGAVDATARRAQPAWWIDGAVVPGIVLMASGLPTPALRPQEAGLVELVADGAEEVADVPAAGAVAVRRDGR</sequence>
<feature type="domain" description="Glycosyl hydrolase family 36 C-terminal" evidence="5">
    <location>
        <begin position="618"/>
        <end position="702"/>
    </location>
</feature>
<evidence type="ECO:0000259" key="6">
    <source>
        <dbReference type="Pfam" id="PF16875"/>
    </source>
</evidence>
<dbReference type="Pfam" id="PF16874">
    <property type="entry name" value="Glyco_hydro_36C"/>
    <property type="match status" value="1"/>
</dbReference>
<dbReference type="PANTHER" id="PTHR43053:SF3">
    <property type="entry name" value="ALPHA-GALACTOSIDASE C-RELATED"/>
    <property type="match status" value="1"/>
</dbReference>
<dbReference type="InterPro" id="IPR031704">
    <property type="entry name" value="Glyco_hydro_36_N"/>
</dbReference>
<dbReference type="InterPro" id="IPR031705">
    <property type="entry name" value="Glyco_hydro_36_C"/>
</dbReference>
<dbReference type="InterPro" id="IPR038417">
    <property type="entry name" value="Alpga-gal_N_sf"/>
</dbReference>
<organism evidence="7 8">
    <name type="scientific">Agromyces lapidis</name>
    <dbReference type="NCBI Taxonomy" id="279574"/>
    <lineage>
        <taxon>Bacteria</taxon>
        <taxon>Bacillati</taxon>
        <taxon>Actinomycetota</taxon>
        <taxon>Actinomycetes</taxon>
        <taxon>Micrococcales</taxon>
        <taxon>Microbacteriaceae</taxon>
        <taxon>Agromyces</taxon>
    </lineage>
</organism>
<dbReference type="PANTHER" id="PTHR43053">
    <property type="entry name" value="GLYCOSIDASE FAMILY 31"/>
    <property type="match status" value="1"/>
</dbReference>
<evidence type="ECO:0000313" key="7">
    <source>
        <dbReference type="EMBL" id="MFB9642960.1"/>
    </source>
</evidence>
<evidence type="ECO:0000313" key="8">
    <source>
        <dbReference type="Proteomes" id="UP001589667"/>
    </source>
</evidence>
<keyword evidence="4 7" id="KW-0326">Glycosidase</keyword>
<name>A0ABV5SRJ1_9MICO</name>
<protein>
    <recommendedName>
        <fullName evidence="2">alpha-galactosidase</fullName>
        <ecNumber evidence="2">3.2.1.22</ecNumber>
    </recommendedName>
</protein>
<accession>A0ABV5SRJ1</accession>
<dbReference type="InterPro" id="IPR002252">
    <property type="entry name" value="Glyco_hydro_36"/>
</dbReference>
<gene>
    <name evidence="7" type="ORF">ACFFQV_11730</name>
</gene>
<dbReference type="InterPro" id="IPR013780">
    <property type="entry name" value="Glyco_hydro_b"/>
</dbReference>
<dbReference type="EMBL" id="JBHMBL010000002">
    <property type="protein sequence ID" value="MFB9642960.1"/>
    <property type="molecule type" value="Genomic_DNA"/>
</dbReference>
<evidence type="ECO:0000259" key="5">
    <source>
        <dbReference type="Pfam" id="PF16874"/>
    </source>
</evidence>
<dbReference type="Gene3D" id="2.60.40.1180">
    <property type="entry name" value="Golgi alpha-mannosidase II"/>
    <property type="match status" value="1"/>
</dbReference>
<evidence type="ECO:0000256" key="4">
    <source>
        <dbReference type="ARBA" id="ARBA00023295"/>
    </source>
</evidence>
<dbReference type="RefSeq" id="WP_157422360.1">
    <property type="nucleotide sequence ID" value="NZ_BAAANI010000002.1"/>
</dbReference>
<dbReference type="InterPro" id="IPR050985">
    <property type="entry name" value="Alpha-glycosidase_related"/>
</dbReference>